<sequence length="74" mass="8625">MNEMVKKMLKDSEKEYERIVNASYALKKGEISGDDFNRINDGALSNVDNIISKYKHKETMKNKIHQKKPRSPKL</sequence>
<name>A0AAW4WDD8_9FIRM</name>
<evidence type="ECO:0000313" key="1">
    <source>
        <dbReference type="EMBL" id="MCC2242579.1"/>
    </source>
</evidence>
<protein>
    <recommendedName>
        <fullName evidence="3">Antitoxin</fullName>
    </recommendedName>
</protein>
<dbReference type="AlphaFoldDB" id="A0AAW4WDD8"/>
<reference evidence="1" key="1">
    <citation type="submission" date="2021-10" db="EMBL/GenBank/DDBJ databases">
        <title>Anaerobic single-cell dispensing facilitates the cultivation of human gut bacteria.</title>
        <authorList>
            <person name="Afrizal A."/>
        </authorList>
    </citation>
    <scope>NUCLEOTIDE SEQUENCE</scope>
    <source>
        <strain evidence="1">CLA-AA-H204</strain>
    </source>
</reference>
<dbReference type="Proteomes" id="UP001198893">
    <property type="component" value="Unassembled WGS sequence"/>
</dbReference>
<gene>
    <name evidence="1" type="ORF">LKD47_09750</name>
</gene>
<proteinExistence type="predicted"/>
<dbReference type="EMBL" id="JAJEQW010000010">
    <property type="protein sequence ID" value="MCC2242579.1"/>
    <property type="molecule type" value="Genomic_DNA"/>
</dbReference>
<accession>A0AAW4WDD8</accession>
<comment type="caution">
    <text evidence="1">The sequence shown here is derived from an EMBL/GenBank/DDBJ whole genome shotgun (WGS) entry which is preliminary data.</text>
</comment>
<organism evidence="1 2">
    <name type="scientific">Roseburia amylophila</name>
    <dbReference type="NCBI Taxonomy" id="2981794"/>
    <lineage>
        <taxon>Bacteria</taxon>
        <taxon>Bacillati</taxon>
        <taxon>Bacillota</taxon>
        <taxon>Clostridia</taxon>
        <taxon>Lachnospirales</taxon>
        <taxon>Lachnospiraceae</taxon>
        <taxon>Roseburia</taxon>
    </lineage>
</organism>
<dbReference type="RefSeq" id="WP_227710319.1">
    <property type="nucleotide sequence ID" value="NZ_JAJEQW010000010.1"/>
</dbReference>
<evidence type="ECO:0008006" key="3">
    <source>
        <dbReference type="Google" id="ProtNLM"/>
    </source>
</evidence>
<evidence type="ECO:0000313" key="2">
    <source>
        <dbReference type="Proteomes" id="UP001198893"/>
    </source>
</evidence>